<name>A0ABU8UKP0_9ACTN</name>
<sequence>MREAYGQWTQFQEFDRFAKGVVGVEQEDDITTRWHVKVGKSNRHFRGMITEQVPDERIAWTSTGNRGTTQGVVTFHPITENLTKVLLVLRYFPRGRWRRSGAGCGPRAAAPASI</sequence>
<dbReference type="Gene3D" id="3.30.530.20">
    <property type="match status" value="1"/>
</dbReference>
<protein>
    <submittedName>
        <fullName evidence="2">SRPBCC family protein</fullName>
    </submittedName>
</protein>
<organism evidence="2 3">
    <name type="scientific">Streptomyces machairae</name>
    <dbReference type="NCBI Taxonomy" id="3134109"/>
    <lineage>
        <taxon>Bacteria</taxon>
        <taxon>Bacillati</taxon>
        <taxon>Actinomycetota</taxon>
        <taxon>Actinomycetes</taxon>
        <taxon>Kitasatosporales</taxon>
        <taxon>Streptomycetaceae</taxon>
        <taxon>Streptomyces</taxon>
    </lineage>
</organism>
<dbReference type="EMBL" id="JBBKAK010000001">
    <property type="protein sequence ID" value="MEJ8669417.1"/>
    <property type="molecule type" value="Genomic_DNA"/>
</dbReference>
<dbReference type="InterPro" id="IPR023393">
    <property type="entry name" value="START-like_dom_sf"/>
</dbReference>
<dbReference type="InterPro" id="IPR005031">
    <property type="entry name" value="COQ10_START"/>
</dbReference>
<dbReference type="Proteomes" id="UP001376459">
    <property type="component" value="Unassembled WGS sequence"/>
</dbReference>
<gene>
    <name evidence="2" type="ORF">WKI71_16215</name>
</gene>
<dbReference type="PANTHER" id="PTHR33824">
    <property type="entry name" value="POLYKETIDE CYCLASE/DEHYDRASE AND LIPID TRANSPORT SUPERFAMILY PROTEIN"/>
    <property type="match status" value="1"/>
</dbReference>
<dbReference type="PANTHER" id="PTHR33824:SF7">
    <property type="entry name" value="POLYKETIDE CYCLASE_DEHYDRASE AND LIPID TRANSPORT SUPERFAMILY PROTEIN"/>
    <property type="match status" value="1"/>
</dbReference>
<feature type="domain" description="Coenzyme Q-binding protein COQ10 START" evidence="1">
    <location>
        <begin position="2"/>
        <end position="91"/>
    </location>
</feature>
<evidence type="ECO:0000259" key="1">
    <source>
        <dbReference type="Pfam" id="PF03364"/>
    </source>
</evidence>
<reference evidence="2 3" key="1">
    <citation type="submission" date="2024-03" db="EMBL/GenBank/DDBJ databases">
        <title>Novel Streptomyces species of biotechnological and ecological value are a feature of Machair soil.</title>
        <authorList>
            <person name="Prole J.R."/>
            <person name="Goodfellow M."/>
            <person name="Allenby N."/>
            <person name="Ward A.C."/>
        </authorList>
    </citation>
    <scope>NUCLEOTIDE SEQUENCE [LARGE SCALE GENOMIC DNA]</scope>
    <source>
        <strain evidence="2 3">MS1.AVA.1</strain>
    </source>
</reference>
<dbReference type="SUPFAM" id="SSF55961">
    <property type="entry name" value="Bet v1-like"/>
    <property type="match status" value="1"/>
</dbReference>
<proteinExistence type="predicted"/>
<dbReference type="InterPro" id="IPR047137">
    <property type="entry name" value="ORF3"/>
</dbReference>
<evidence type="ECO:0000313" key="2">
    <source>
        <dbReference type="EMBL" id="MEJ8669417.1"/>
    </source>
</evidence>
<comment type="caution">
    <text evidence="2">The sequence shown here is derived from an EMBL/GenBank/DDBJ whole genome shotgun (WGS) entry which is preliminary data.</text>
</comment>
<evidence type="ECO:0000313" key="3">
    <source>
        <dbReference type="Proteomes" id="UP001376459"/>
    </source>
</evidence>
<accession>A0ABU8UKP0</accession>
<keyword evidence="3" id="KW-1185">Reference proteome</keyword>
<dbReference type="Pfam" id="PF03364">
    <property type="entry name" value="Polyketide_cyc"/>
    <property type="match status" value="1"/>
</dbReference>